<reference evidence="1" key="1">
    <citation type="submission" date="2014-12" db="EMBL/GenBank/DDBJ databases">
        <title>Insight into the proteome of Arion vulgaris.</title>
        <authorList>
            <person name="Aradska J."/>
            <person name="Bulat T."/>
            <person name="Smidak R."/>
            <person name="Sarate P."/>
            <person name="Gangsoo J."/>
            <person name="Sialana F."/>
            <person name="Bilban M."/>
            <person name="Lubec G."/>
        </authorList>
    </citation>
    <scope>NUCLEOTIDE SEQUENCE</scope>
    <source>
        <tissue evidence="1">Skin</tissue>
    </source>
</reference>
<gene>
    <name evidence="1" type="primary">ORF20298</name>
</gene>
<accession>A0A0B6YD94</accession>
<evidence type="ECO:0000313" key="1">
    <source>
        <dbReference type="EMBL" id="CEK53440.1"/>
    </source>
</evidence>
<dbReference type="AlphaFoldDB" id="A0A0B6YD94"/>
<proteinExistence type="predicted"/>
<name>A0A0B6YD94_9EUPU</name>
<protein>
    <submittedName>
        <fullName evidence="1">Uncharacterized protein</fullName>
    </submittedName>
</protein>
<dbReference type="EMBL" id="HACG01006575">
    <property type="protein sequence ID" value="CEK53440.1"/>
    <property type="molecule type" value="Transcribed_RNA"/>
</dbReference>
<organism evidence="1">
    <name type="scientific">Arion vulgaris</name>
    <dbReference type="NCBI Taxonomy" id="1028688"/>
    <lineage>
        <taxon>Eukaryota</taxon>
        <taxon>Metazoa</taxon>
        <taxon>Spiralia</taxon>
        <taxon>Lophotrochozoa</taxon>
        <taxon>Mollusca</taxon>
        <taxon>Gastropoda</taxon>
        <taxon>Heterobranchia</taxon>
        <taxon>Euthyneura</taxon>
        <taxon>Panpulmonata</taxon>
        <taxon>Eupulmonata</taxon>
        <taxon>Stylommatophora</taxon>
        <taxon>Helicina</taxon>
        <taxon>Arionoidea</taxon>
        <taxon>Arionidae</taxon>
        <taxon>Arion</taxon>
    </lineage>
</organism>
<sequence length="60" mass="6617">MKTTKKNSSAILPGNFLFKTELSQDFHVTVKSVNVSSQTDVIIALFVQCVFSKWTIIAPG</sequence>